<dbReference type="PROSITE" id="PS50977">
    <property type="entry name" value="HTH_TETR_2"/>
    <property type="match status" value="1"/>
</dbReference>
<dbReference type="GO" id="GO:0000976">
    <property type="term" value="F:transcription cis-regulatory region binding"/>
    <property type="evidence" value="ECO:0007669"/>
    <property type="project" value="TreeGrafter"/>
</dbReference>
<evidence type="ECO:0000256" key="5">
    <source>
        <dbReference type="SAM" id="MobiDB-lite"/>
    </source>
</evidence>
<name>D2B0D3_STRRD</name>
<dbReference type="EMBL" id="CP001814">
    <property type="protein sequence ID" value="ACZ89139.1"/>
    <property type="molecule type" value="Genomic_DNA"/>
</dbReference>
<dbReference type="Pfam" id="PF00440">
    <property type="entry name" value="TetR_N"/>
    <property type="match status" value="1"/>
</dbReference>
<keyword evidence="2 4" id="KW-0238">DNA-binding</keyword>
<dbReference type="HOGENOM" id="CLU_069543_3_1_11"/>
<reference evidence="7 8" key="1">
    <citation type="journal article" date="2010" name="Stand. Genomic Sci.">
        <title>Complete genome sequence of Streptosporangium roseum type strain (NI 9100).</title>
        <authorList>
            <person name="Nolan M."/>
            <person name="Sikorski J."/>
            <person name="Jando M."/>
            <person name="Lucas S."/>
            <person name="Lapidus A."/>
            <person name="Glavina Del Rio T."/>
            <person name="Chen F."/>
            <person name="Tice H."/>
            <person name="Pitluck S."/>
            <person name="Cheng J.F."/>
            <person name="Chertkov O."/>
            <person name="Sims D."/>
            <person name="Meincke L."/>
            <person name="Brettin T."/>
            <person name="Han C."/>
            <person name="Detter J.C."/>
            <person name="Bruce D."/>
            <person name="Goodwin L."/>
            <person name="Land M."/>
            <person name="Hauser L."/>
            <person name="Chang Y.J."/>
            <person name="Jeffries C.D."/>
            <person name="Ivanova N."/>
            <person name="Mavromatis K."/>
            <person name="Mikhailova N."/>
            <person name="Chen A."/>
            <person name="Palaniappan K."/>
            <person name="Chain P."/>
            <person name="Rohde M."/>
            <person name="Goker M."/>
            <person name="Bristow J."/>
            <person name="Eisen J.A."/>
            <person name="Markowitz V."/>
            <person name="Hugenholtz P."/>
            <person name="Kyrpides N.C."/>
            <person name="Klenk H.P."/>
        </authorList>
    </citation>
    <scope>NUCLEOTIDE SEQUENCE [LARGE SCALE GENOMIC DNA]</scope>
    <source>
        <strain evidence="8">ATCC 12428 / DSM 43021 / JCM 3005 / NI 9100</strain>
    </source>
</reference>
<sequence>MKFNRAGYDEPVPSRAGGEPDVPVRRRRRPEYRAGRPTLTGEGIARAALEVLAGGGPAELTMRAVATRLEVSPRALYNYVTDRRHLLELVVSVSQADRPAPRLDPARWQESLREHCRDLRAWYRSHPGLLALARAEDLTPFASPDTLRADDVVVGFFLEVGLSPQNAYRAWAVTVLQVAGFAEIWDAWHDRPPPGTEPGGWNGLPRPLSPDDGLPSLRRAAGAASAAPDALFESVLDMLVAGVEAMR</sequence>
<dbReference type="Gene3D" id="1.10.357.10">
    <property type="entry name" value="Tetracycline Repressor, domain 2"/>
    <property type="match status" value="1"/>
</dbReference>
<feature type="region of interest" description="Disordered" evidence="5">
    <location>
        <begin position="1"/>
        <end position="37"/>
    </location>
</feature>
<accession>D2B0D3</accession>
<evidence type="ECO:0000313" key="7">
    <source>
        <dbReference type="EMBL" id="ACZ89139.1"/>
    </source>
</evidence>
<feature type="DNA-binding region" description="H-T-H motif" evidence="4">
    <location>
        <begin position="61"/>
        <end position="80"/>
    </location>
</feature>
<dbReference type="InterPro" id="IPR004111">
    <property type="entry name" value="Repressor_TetR_C"/>
</dbReference>
<dbReference type="InterPro" id="IPR050109">
    <property type="entry name" value="HTH-type_TetR-like_transc_reg"/>
</dbReference>
<evidence type="ECO:0000256" key="1">
    <source>
        <dbReference type="ARBA" id="ARBA00023015"/>
    </source>
</evidence>
<dbReference type="InterPro" id="IPR036271">
    <property type="entry name" value="Tet_transcr_reg_TetR-rel_C_sf"/>
</dbReference>
<evidence type="ECO:0000259" key="6">
    <source>
        <dbReference type="PROSITE" id="PS50977"/>
    </source>
</evidence>
<dbReference type="Pfam" id="PF02909">
    <property type="entry name" value="TetR_C_1"/>
    <property type="match status" value="1"/>
</dbReference>
<organism evidence="7 8">
    <name type="scientific">Streptosporangium roseum (strain ATCC 12428 / DSM 43021 / JCM 3005 / KCTC 9067 / NCIMB 10171 / NRRL 2505 / NI 9100)</name>
    <dbReference type="NCBI Taxonomy" id="479432"/>
    <lineage>
        <taxon>Bacteria</taxon>
        <taxon>Bacillati</taxon>
        <taxon>Actinomycetota</taxon>
        <taxon>Actinomycetes</taxon>
        <taxon>Streptosporangiales</taxon>
        <taxon>Streptosporangiaceae</taxon>
        <taxon>Streptosporangium</taxon>
    </lineage>
</organism>
<dbReference type="InterPro" id="IPR001647">
    <property type="entry name" value="HTH_TetR"/>
</dbReference>
<dbReference type="STRING" id="479432.Sros_6425"/>
<dbReference type="GO" id="GO:0045892">
    <property type="term" value="P:negative regulation of DNA-templated transcription"/>
    <property type="evidence" value="ECO:0007669"/>
    <property type="project" value="InterPro"/>
</dbReference>
<evidence type="ECO:0000256" key="2">
    <source>
        <dbReference type="ARBA" id="ARBA00023125"/>
    </source>
</evidence>
<proteinExistence type="predicted"/>
<dbReference type="KEGG" id="sro:Sros_6425"/>
<evidence type="ECO:0000256" key="3">
    <source>
        <dbReference type="ARBA" id="ARBA00023163"/>
    </source>
</evidence>
<dbReference type="Proteomes" id="UP000002029">
    <property type="component" value="Chromosome"/>
</dbReference>
<dbReference type="GO" id="GO:0003700">
    <property type="term" value="F:DNA-binding transcription factor activity"/>
    <property type="evidence" value="ECO:0007669"/>
    <property type="project" value="TreeGrafter"/>
</dbReference>
<keyword evidence="3" id="KW-0804">Transcription</keyword>
<dbReference type="AlphaFoldDB" id="D2B0D3"/>
<dbReference type="eggNOG" id="COG1309">
    <property type="taxonomic scope" value="Bacteria"/>
</dbReference>
<evidence type="ECO:0000256" key="4">
    <source>
        <dbReference type="PROSITE-ProRule" id="PRU00335"/>
    </source>
</evidence>
<keyword evidence="8" id="KW-1185">Reference proteome</keyword>
<keyword evidence="1" id="KW-0805">Transcription regulation</keyword>
<dbReference type="PANTHER" id="PTHR30055">
    <property type="entry name" value="HTH-TYPE TRANSCRIPTIONAL REGULATOR RUTR"/>
    <property type="match status" value="1"/>
</dbReference>
<dbReference type="SUPFAM" id="SSF46689">
    <property type="entry name" value="Homeodomain-like"/>
    <property type="match status" value="1"/>
</dbReference>
<evidence type="ECO:0000313" key="8">
    <source>
        <dbReference type="Proteomes" id="UP000002029"/>
    </source>
</evidence>
<gene>
    <name evidence="7" type="ordered locus">Sros_6425</name>
</gene>
<dbReference type="InterPro" id="IPR009057">
    <property type="entry name" value="Homeodomain-like_sf"/>
</dbReference>
<dbReference type="PANTHER" id="PTHR30055:SF207">
    <property type="entry name" value="HTH-TYPE TRANSCRIPTIONAL REPRESSOR FATR"/>
    <property type="match status" value="1"/>
</dbReference>
<protein>
    <submittedName>
        <fullName evidence="7">Transcriptional regulator, TetR family</fullName>
    </submittedName>
</protein>
<dbReference type="OrthoDB" id="329481at2"/>
<dbReference type="Gene3D" id="1.10.10.60">
    <property type="entry name" value="Homeodomain-like"/>
    <property type="match status" value="1"/>
</dbReference>
<feature type="domain" description="HTH tetR-type" evidence="6">
    <location>
        <begin position="38"/>
        <end position="98"/>
    </location>
</feature>
<dbReference type="SUPFAM" id="SSF48498">
    <property type="entry name" value="Tetracyclin repressor-like, C-terminal domain"/>
    <property type="match status" value="1"/>
</dbReference>